<evidence type="ECO:0000256" key="1">
    <source>
        <dbReference type="ARBA" id="ARBA00004141"/>
    </source>
</evidence>
<evidence type="ECO:0000313" key="7">
    <source>
        <dbReference type="EMBL" id="TWJ13414.1"/>
    </source>
</evidence>
<keyword evidence="6" id="KW-0592">Phosphate transport</keyword>
<dbReference type="EMBL" id="VLLN01000040">
    <property type="protein sequence ID" value="TWJ13414.1"/>
    <property type="molecule type" value="Genomic_DNA"/>
</dbReference>
<evidence type="ECO:0000313" key="8">
    <source>
        <dbReference type="Proteomes" id="UP000319449"/>
    </source>
</evidence>
<dbReference type="PANTHER" id="PTHR11101:SF80">
    <property type="entry name" value="PHOSPHATE TRANSPORTER"/>
    <property type="match status" value="1"/>
</dbReference>
<keyword evidence="4 6" id="KW-1133">Transmembrane helix</keyword>
<comment type="caution">
    <text evidence="7">The sequence shown here is derived from an EMBL/GenBank/DDBJ whole genome shotgun (WGS) entry which is preliminary data.</text>
</comment>
<feature type="transmembrane region" description="Helical" evidence="6">
    <location>
        <begin position="301"/>
        <end position="320"/>
    </location>
</feature>
<accession>A0A562V675</accession>
<sequence>MTLIFAVCIALFLAYANGANDNFKGVATLFGSGTTDYRRALLWGTVTTAAGSLLALLFARGLLAAFSGKGLVPDAVTTMKSFQMAVVFAAAATVMLATRFGFPISTTHALTGALVGAGLLASSSGVNYAKLGTSFFAPLLVSPLLAIVLAMVVYPLFHFARVRLKISRESCVCVGCETADAVPVGATPGDALAMTAVRTFPTMAVGNRTSCQERYNGQLLGVNASTVLDGLHYLSGGIVSFARGLNDTPKIAAILLVGSAISPAAAITGVALFMAVGGLLNARKTAETMAHRVTAMNAGQGLTANLVTGFLVIFASKLGLPVSTTHVSCGSLFGIGTVTRQARWQTIAGILAAWVTTLPVAALLGAVIFLLLRRMIG</sequence>
<name>A0A562V675_9BACT</name>
<feature type="transmembrane region" description="Helical" evidence="6">
    <location>
        <begin position="42"/>
        <end position="63"/>
    </location>
</feature>
<keyword evidence="5 6" id="KW-0472">Membrane</keyword>
<organism evidence="7 8">
    <name type="scientific">Geobacter argillaceus</name>
    <dbReference type="NCBI Taxonomy" id="345631"/>
    <lineage>
        <taxon>Bacteria</taxon>
        <taxon>Pseudomonadati</taxon>
        <taxon>Thermodesulfobacteriota</taxon>
        <taxon>Desulfuromonadia</taxon>
        <taxon>Geobacterales</taxon>
        <taxon>Geobacteraceae</taxon>
        <taxon>Geobacter</taxon>
    </lineage>
</organism>
<dbReference type="RefSeq" id="WP_145025825.1">
    <property type="nucleotide sequence ID" value="NZ_VLLN01000040.1"/>
</dbReference>
<feature type="transmembrane region" description="Helical" evidence="6">
    <location>
        <begin position="251"/>
        <end position="280"/>
    </location>
</feature>
<dbReference type="GO" id="GO:0005315">
    <property type="term" value="F:phosphate transmembrane transporter activity"/>
    <property type="evidence" value="ECO:0007669"/>
    <property type="project" value="InterPro"/>
</dbReference>
<reference evidence="7 8" key="1">
    <citation type="submission" date="2019-07" db="EMBL/GenBank/DDBJ databases">
        <title>Genomic Encyclopedia of Archaeal and Bacterial Type Strains, Phase II (KMG-II): from individual species to whole genera.</title>
        <authorList>
            <person name="Goeker M."/>
        </authorList>
    </citation>
    <scope>NUCLEOTIDE SEQUENCE [LARGE SCALE GENOMIC DNA]</scope>
    <source>
        <strain evidence="7 8">ATCC BAA-1139</strain>
    </source>
</reference>
<evidence type="ECO:0000256" key="6">
    <source>
        <dbReference type="RuleBase" id="RU363058"/>
    </source>
</evidence>
<dbReference type="Proteomes" id="UP000319449">
    <property type="component" value="Unassembled WGS sequence"/>
</dbReference>
<evidence type="ECO:0000256" key="4">
    <source>
        <dbReference type="ARBA" id="ARBA00022989"/>
    </source>
</evidence>
<evidence type="ECO:0000256" key="5">
    <source>
        <dbReference type="ARBA" id="ARBA00023136"/>
    </source>
</evidence>
<dbReference type="PANTHER" id="PTHR11101">
    <property type="entry name" value="PHOSPHATE TRANSPORTER"/>
    <property type="match status" value="1"/>
</dbReference>
<proteinExistence type="inferred from homology"/>
<dbReference type="InterPro" id="IPR001204">
    <property type="entry name" value="Phos_transporter"/>
</dbReference>
<evidence type="ECO:0000256" key="2">
    <source>
        <dbReference type="ARBA" id="ARBA00022448"/>
    </source>
</evidence>
<dbReference type="Pfam" id="PF01384">
    <property type="entry name" value="PHO4"/>
    <property type="match status" value="1"/>
</dbReference>
<comment type="subcellular location">
    <subcellularLocation>
        <location evidence="1 6">Membrane</location>
        <topology evidence="1 6">Multi-pass membrane protein</topology>
    </subcellularLocation>
</comment>
<feature type="transmembrane region" description="Helical" evidence="6">
    <location>
        <begin position="84"/>
        <end position="102"/>
    </location>
</feature>
<evidence type="ECO:0000256" key="3">
    <source>
        <dbReference type="ARBA" id="ARBA00022692"/>
    </source>
</evidence>
<gene>
    <name evidence="7" type="ORF">JN12_03852</name>
</gene>
<feature type="transmembrane region" description="Helical" evidence="6">
    <location>
        <begin position="347"/>
        <end position="372"/>
    </location>
</feature>
<dbReference type="AlphaFoldDB" id="A0A562V675"/>
<comment type="similarity">
    <text evidence="6">Belongs to the inorganic phosphate transporter (PiT) (TC 2.A.20) family.</text>
</comment>
<dbReference type="GO" id="GO:0016020">
    <property type="term" value="C:membrane"/>
    <property type="evidence" value="ECO:0007669"/>
    <property type="project" value="UniProtKB-SubCell"/>
</dbReference>
<dbReference type="OrthoDB" id="9779554at2"/>
<keyword evidence="8" id="KW-1185">Reference proteome</keyword>
<keyword evidence="3 6" id="KW-0812">Transmembrane</keyword>
<keyword evidence="2 6" id="KW-0813">Transport</keyword>
<feature type="transmembrane region" description="Helical" evidence="6">
    <location>
        <begin position="135"/>
        <end position="157"/>
    </location>
</feature>
<dbReference type="GO" id="GO:0035435">
    <property type="term" value="P:phosphate ion transmembrane transport"/>
    <property type="evidence" value="ECO:0007669"/>
    <property type="project" value="TreeGrafter"/>
</dbReference>
<protein>
    <recommendedName>
        <fullName evidence="6">Phosphate transporter</fullName>
    </recommendedName>
</protein>